<evidence type="ECO:0000313" key="2">
    <source>
        <dbReference type="EMBL" id="ABW17972.1"/>
    </source>
</evidence>
<dbReference type="RefSeq" id="WP_012158287.1">
    <property type="nucleotide sequence ID" value="NC_009922.1"/>
</dbReference>
<dbReference type="GO" id="GO:0052621">
    <property type="term" value="F:diguanylate cyclase activity"/>
    <property type="evidence" value="ECO:0007669"/>
    <property type="project" value="TreeGrafter"/>
</dbReference>
<dbReference type="CDD" id="cd01949">
    <property type="entry name" value="GGDEF"/>
    <property type="match status" value="1"/>
</dbReference>
<proteinExistence type="predicted"/>
<dbReference type="InterPro" id="IPR000644">
    <property type="entry name" value="CBS_dom"/>
</dbReference>
<dbReference type="InterPro" id="IPR043128">
    <property type="entry name" value="Rev_trsase/Diguanyl_cyclase"/>
</dbReference>
<dbReference type="PANTHER" id="PTHR45138:SF9">
    <property type="entry name" value="DIGUANYLATE CYCLASE DGCM-RELATED"/>
    <property type="match status" value="1"/>
</dbReference>
<dbReference type="InterPro" id="IPR000160">
    <property type="entry name" value="GGDEF_dom"/>
</dbReference>
<name>A8MLQ5_ALKOO</name>
<dbReference type="Pfam" id="PF00571">
    <property type="entry name" value="CBS"/>
    <property type="match status" value="1"/>
</dbReference>
<dbReference type="HOGENOM" id="CLU_968836_0_0_9"/>
<dbReference type="InterPro" id="IPR050469">
    <property type="entry name" value="Diguanylate_Cyclase"/>
</dbReference>
<dbReference type="PANTHER" id="PTHR45138">
    <property type="entry name" value="REGULATORY COMPONENTS OF SENSORY TRANSDUCTION SYSTEM"/>
    <property type="match status" value="1"/>
</dbReference>
<evidence type="ECO:0000259" key="1">
    <source>
        <dbReference type="PROSITE" id="PS50887"/>
    </source>
</evidence>
<dbReference type="GO" id="GO:0043709">
    <property type="term" value="P:cell adhesion involved in single-species biofilm formation"/>
    <property type="evidence" value="ECO:0007669"/>
    <property type="project" value="TreeGrafter"/>
</dbReference>
<dbReference type="NCBIfam" id="TIGR00254">
    <property type="entry name" value="GGDEF"/>
    <property type="match status" value="1"/>
</dbReference>
<dbReference type="GO" id="GO:1902201">
    <property type="term" value="P:negative regulation of bacterial-type flagellum-dependent cell motility"/>
    <property type="evidence" value="ECO:0007669"/>
    <property type="project" value="TreeGrafter"/>
</dbReference>
<dbReference type="eggNOG" id="COG2905">
    <property type="taxonomic scope" value="Bacteria"/>
</dbReference>
<sequence>MIKNVSDIAEKGFKKINILNGAKKIQDIFSEEEIECFCAYDHDELVGVVTKKELVVAHPNRIVADIMSDRYRCIDSATPIWKVKEIFDTYKNIEIILLEDQGELVGYVTRTILNMELNKSIDLLTGLYRSDYIFYNAYNLLKEAQEVSVIFMDVDNFGCIDKQYGHIIGDDILRSIARILKENTDQKSFLCRYAGDEFAIVAPYSMEHSERIAKNIIKAIHSYTFPKDIQVSVSIGISGYTLDKENSLNTLKPIMNMINDASLLSTKAKEKECSAIITNMGVIA</sequence>
<dbReference type="GO" id="GO:0005886">
    <property type="term" value="C:plasma membrane"/>
    <property type="evidence" value="ECO:0007669"/>
    <property type="project" value="TreeGrafter"/>
</dbReference>
<dbReference type="SMART" id="SM00267">
    <property type="entry name" value="GGDEF"/>
    <property type="match status" value="1"/>
</dbReference>
<dbReference type="Gene3D" id="3.30.70.270">
    <property type="match status" value="1"/>
</dbReference>
<dbReference type="InterPro" id="IPR046342">
    <property type="entry name" value="CBS_dom_sf"/>
</dbReference>
<dbReference type="PROSITE" id="PS50887">
    <property type="entry name" value="GGDEF"/>
    <property type="match status" value="1"/>
</dbReference>
<feature type="domain" description="GGDEF" evidence="1">
    <location>
        <begin position="145"/>
        <end position="284"/>
    </location>
</feature>
<dbReference type="Gene3D" id="3.10.580.10">
    <property type="entry name" value="CBS-domain"/>
    <property type="match status" value="1"/>
</dbReference>
<dbReference type="AlphaFoldDB" id="A8MLQ5"/>
<dbReference type="InterPro" id="IPR029787">
    <property type="entry name" value="Nucleotide_cyclase"/>
</dbReference>
<gene>
    <name evidence="2" type="ordered locus">Clos_0410</name>
</gene>
<dbReference type="KEGG" id="aoe:Clos_0410"/>
<dbReference type="Proteomes" id="UP000000269">
    <property type="component" value="Chromosome"/>
</dbReference>
<reference evidence="3" key="1">
    <citation type="submission" date="2007-10" db="EMBL/GenBank/DDBJ databases">
        <title>Complete genome of Alkaliphilus oremlandii OhILAs.</title>
        <authorList>
            <person name="Copeland A."/>
            <person name="Lucas S."/>
            <person name="Lapidus A."/>
            <person name="Barry K."/>
            <person name="Detter J.C."/>
            <person name="Glavina del Rio T."/>
            <person name="Hammon N."/>
            <person name="Israni S."/>
            <person name="Dalin E."/>
            <person name="Tice H."/>
            <person name="Pitluck S."/>
            <person name="Chain P."/>
            <person name="Malfatti S."/>
            <person name="Shin M."/>
            <person name="Vergez L."/>
            <person name="Schmutz J."/>
            <person name="Larimer F."/>
            <person name="Land M."/>
            <person name="Hauser L."/>
            <person name="Kyrpides N."/>
            <person name="Mikhailova N."/>
            <person name="Stolz J.F."/>
            <person name="Dawson A."/>
            <person name="Fisher E."/>
            <person name="Crable B."/>
            <person name="Perera E."/>
            <person name="Lisak J."/>
            <person name="Ranganathan M."/>
            <person name="Basu P."/>
            <person name="Richardson P."/>
        </authorList>
    </citation>
    <scope>NUCLEOTIDE SEQUENCE [LARGE SCALE GENOMIC DNA]</scope>
    <source>
        <strain evidence="3">OhILAs</strain>
    </source>
</reference>
<dbReference type="SUPFAM" id="SSF55073">
    <property type="entry name" value="Nucleotide cyclase"/>
    <property type="match status" value="1"/>
</dbReference>
<dbReference type="EMBL" id="CP000853">
    <property type="protein sequence ID" value="ABW17972.1"/>
    <property type="molecule type" value="Genomic_DNA"/>
</dbReference>
<dbReference type="SUPFAM" id="SSF54631">
    <property type="entry name" value="CBS-domain pair"/>
    <property type="match status" value="1"/>
</dbReference>
<evidence type="ECO:0000313" key="3">
    <source>
        <dbReference type="Proteomes" id="UP000000269"/>
    </source>
</evidence>
<keyword evidence="3" id="KW-1185">Reference proteome</keyword>
<dbReference type="STRING" id="350688.Clos_0410"/>
<accession>A8MLQ5</accession>
<dbReference type="Pfam" id="PF00990">
    <property type="entry name" value="GGDEF"/>
    <property type="match status" value="1"/>
</dbReference>
<protein>
    <submittedName>
        <fullName evidence="2">Diguanylate cyclase</fullName>
    </submittedName>
</protein>
<dbReference type="OrthoDB" id="12905at2"/>
<organism evidence="2 3">
    <name type="scientific">Alkaliphilus oremlandii (strain OhILAs)</name>
    <name type="common">Clostridium oremlandii (strain OhILAs)</name>
    <dbReference type="NCBI Taxonomy" id="350688"/>
    <lineage>
        <taxon>Bacteria</taxon>
        <taxon>Bacillati</taxon>
        <taxon>Bacillota</taxon>
        <taxon>Clostridia</taxon>
        <taxon>Peptostreptococcales</taxon>
        <taxon>Natronincolaceae</taxon>
        <taxon>Alkaliphilus</taxon>
    </lineage>
</organism>